<evidence type="ECO:0000256" key="1">
    <source>
        <dbReference type="SAM" id="Phobius"/>
    </source>
</evidence>
<dbReference type="EMBL" id="MGIL01000022">
    <property type="protein sequence ID" value="OGM87700.1"/>
    <property type="molecule type" value="Genomic_DNA"/>
</dbReference>
<feature type="transmembrane region" description="Helical" evidence="1">
    <location>
        <begin position="229"/>
        <end position="248"/>
    </location>
</feature>
<feature type="transmembrane region" description="Helical" evidence="1">
    <location>
        <begin position="182"/>
        <end position="199"/>
    </location>
</feature>
<keyword evidence="1" id="KW-0472">Membrane</keyword>
<accession>A0A1F8DGF9</accession>
<feature type="transmembrane region" description="Helical" evidence="1">
    <location>
        <begin position="317"/>
        <end position="339"/>
    </location>
</feature>
<sequence>MISNKKFKLLLSILFPLIIFSVAAFICFKNYSPGTYLIGWDSLHPEFNFAEAFRRVWEGVWRAEQGLGAVAAHSHMADFPRIIFLWLESFVLPASFLRYSYIFICLILGPLGVYFFLKYVFRKEKESVWIYPAAFSGALFYLLNLGTLQNFYVPFEMFTAAFAFLPWIAFSGLKYLQEGGKVSLIFWAVILILSSPMAYAATLWYASFAGLFVFFCTYVLVSPDKKVKFVRLLVMILTAVLLSLYWILPNIYSIANQSGVISNSNINRLFSQEAFLRNRDYGNPADILLQKNFLFGWRNFDFAGNQFTDLLGVWTKYLSIPAVTATGYILAGLTLLGLFSGIIKLGKAALAFIPVLIFCLFFLLNINPPLGNLYAYFYNNFGVFAEGFRMPFTKFSILFEITASFYFGYFTFILLTFWGARLKAFVVLVKVLFFLLTTAGLIYFALPVFNGWLIGPNVKKVLPEEYGRVFDRFNSNPGGRVALFPINSKYGWEYRSWGYEGSGFLTYGVSDPILYRDFDRWSIGNEDFYTQSAFALYANDTQSFVNTLKKYQVKYLLLDESIVNPGGTADILKIPELKAIFAENGIREEAKFGFLTIYETGFGKAEVFAPSEFIRTDSDLSYSPVDPEFAAYGDYTGDDSVVPARKAPDLPSGSPAISENLSVNRGFPSAYNCDLKKIGSVFKTNSAIGILYRAEGSGASCDYLPYPDLRYNQGYIVRISGENREGRGLKIYLFNLYSQVPDVEEILPSGKFDKTYFVYPKNVEGAGYVLNLETRSFGRIASENLLTKVEFYPVDSRYLNSFIASPSGSLQAIQNDLRLLKVQKFGTWGYGVETGGEGLLELGQGYDRGWVAFRIVNSRFQVLNHVRINSWANGWTTGKSENAKSNSVIYIFFWPQILEWGGGVLGLVTLLVLIFKSKKGRSATLDMV</sequence>
<dbReference type="Proteomes" id="UP000177596">
    <property type="component" value="Unassembled WGS sequence"/>
</dbReference>
<feature type="transmembrane region" description="Helical" evidence="1">
    <location>
        <begin position="889"/>
        <end position="915"/>
    </location>
</feature>
<reference evidence="2 3" key="1">
    <citation type="journal article" date="2016" name="Nat. Commun.">
        <title>Thousands of microbial genomes shed light on interconnected biogeochemical processes in an aquifer system.</title>
        <authorList>
            <person name="Anantharaman K."/>
            <person name="Brown C.T."/>
            <person name="Hug L.A."/>
            <person name="Sharon I."/>
            <person name="Castelle C.J."/>
            <person name="Probst A.J."/>
            <person name="Thomas B.C."/>
            <person name="Singh A."/>
            <person name="Wilkins M.J."/>
            <person name="Karaoz U."/>
            <person name="Brodie E.L."/>
            <person name="Williams K.H."/>
            <person name="Hubbard S.S."/>
            <person name="Banfield J.F."/>
        </authorList>
    </citation>
    <scope>NUCLEOTIDE SEQUENCE [LARGE SCALE GENOMIC DNA]</scope>
</reference>
<protein>
    <recommendedName>
        <fullName evidence="4">Membrane protein 6-pyruvoyl-tetrahydropterin synthase-related domain-containing protein</fullName>
    </recommendedName>
</protein>
<organism evidence="2 3">
    <name type="scientific">Candidatus Woesebacteria bacterium RIFOXYD1_FULL_43_18</name>
    <dbReference type="NCBI Taxonomy" id="1802551"/>
    <lineage>
        <taxon>Bacteria</taxon>
        <taxon>Candidatus Woeseibacteriota</taxon>
    </lineage>
</organism>
<feature type="transmembrane region" description="Helical" evidence="1">
    <location>
        <begin position="151"/>
        <end position="170"/>
    </location>
</feature>
<feature type="transmembrane region" description="Helical" evidence="1">
    <location>
        <begin position="128"/>
        <end position="145"/>
    </location>
</feature>
<feature type="transmembrane region" description="Helical" evidence="1">
    <location>
        <begin position="425"/>
        <end position="446"/>
    </location>
</feature>
<proteinExistence type="predicted"/>
<evidence type="ECO:0000313" key="2">
    <source>
        <dbReference type="EMBL" id="OGM87700.1"/>
    </source>
</evidence>
<feature type="transmembrane region" description="Helical" evidence="1">
    <location>
        <begin position="351"/>
        <end position="377"/>
    </location>
</feature>
<evidence type="ECO:0000313" key="3">
    <source>
        <dbReference type="Proteomes" id="UP000177596"/>
    </source>
</evidence>
<gene>
    <name evidence="2" type="ORF">A2573_00315</name>
</gene>
<feature type="transmembrane region" description="Helical" evidence="1">
    <location>
        <begin position="397"/>
        <end position="418"/>
    </location>
</feature>
<feature type="transmembrane region" description="Helical" evidence="1">
    <location>
        <begin position="205"/>
        <end position="222"/>
    </location>
</feature>
<comment type="caution">
    <text evidence="2">The sequence shown here is derived from an EMBL/GenBank/DDBJ whole genome shotgun (WGS) entry which is preliminary data.</text>
</comment>
<name>A0A1F8DGF9_9BACT</name>
<evidence type="ECO:0008006" key="4">
    <source>
        <dbReference type="Google" id="ProtNLM"/>
    </source>
</evidence>
<feature type="transmembrane region" description="Helical" evidence="1">
    <location>
        <begin position="96"/>
        <end position="116"/>
    </location>
</feature>
<dbReference type="AlphaFoldDB" id="A0A1F8DGF9"/>
<keyword evidence="1" id="KW-1133">Transmembrane helix</keyword>
<keyword evidence="1" id="KW-0812">Transmembrane</keyword>